<dbReference type="GeneID" id="8848381"/>
<feature type="transmembrane region" description="Helical" evidence="6">
    <location>
        <begin position="269"/>
        <end position="293"/>
    </location>
</feature>
<evidence type="ECO:0000256" key="1">
    <source>
        <dbReference type="ARBA" id="ARBA00004141"/>
    </source>
</evidence>
<dbReference type="Proteomes" id="UP000006671">
    <property type="component" value="Unassembled WGS sequence"/>
</dbReference>
<dbReference type="VEuPathDB" id="AmoebaDB:NAEGRDRAFT_63577"/>
<sequence>MANEKAPPPNYSVLIDTLPSWSIVLTFIFFFLSVFGSVGILFFAPTVKQHIEHKVITTADDYSKILKGQDQFTIQTSRLVKSNQEVTISLLFRENENFVSGLNKKDLKLNILSIEGSNDDTTFHPIVSEKFTIQRALQCGTSADYNGKSYFCAPVIVYRERYISYPTYRIKVQIENLDVSSLLRSDTLFYRLETIRSDFTTFESVMRYLYAAISIIIFIFYSFILLKYQTFRYAKTEQKWILFLLISLILFNNPLFIGEWLANDWILPFLNIIFQSTFISFFLLFLMVITASANTHPKLRTVNFYIWKSIFTLLFWCCLTVSLLFERYETFSDRLMYSYLIDAPLFGIIRIGVIGLGGLMLLYIFYQIFKTLGGNDFIQLAENLNNTQPLNQELKDKLAMNIISYSNTNQSSVRFKYFFILTFLVLVVLGANMFSFLILNTSDNAVQYLGVFPLLNFYCIMLAIYFLPSLKVDMKDTSQSYITNQMFSTNTTKAPAVNETASNSENSGIVIDLGDDEDDDGEDLIIREE</sequence>
<name>D2V431_NAEGR</name>
<keyword evidence="9" id="KW-1185">Reference proteome</keyword>
<keyword evidence="4 6" id="KW-0472">Membrane</keyword>
<dbReference type="EMBL" id="GG738851">
    <property type="protein sequence ID" value="EFC48451.1"/>
    <property type="molecule type" value="Genomic_DNA"/>
</dbReference>
<reference evidence="8 9" key="1">
    <citation type="journal article" date="2010" name="Cell">
        <title>The genome of Naegleria gruberi illuminates early eukaryotic versatility.</title>
        <authorList>
            <person name="Fritz-Laylin L.K."/>
            <person name="Prochnik S.E."/>
            <person name="Ginger M.L."/>
            <person name="Dacks J.B."/>
            <person name="Carpenter M.L."/>
            <person name="Field M.C."/>
            <person name="Kuo A."/>
            <person name="Paredez A."/>
            <person name="Chapman J."/>
            <person name="Pham J."/>
            <person name="Shu S."/>
            <person name="Neupane R."/>
            <person name="Cipriano M."/>
            <person name="Mancuso J."/>
            <person name="Tu H."/>
            <person name="Salamov A."/>
            <person name="Lindquist E."/>
            <person name="Shapiro H."/>
            <person name="Lucas S."/>
            <person name="Grigoriev I.V."/>
            <person name="Cande W.Z."/>
            <person name="Fulton C."/>
            <person name="Rokhsar D.S."/>
            <person name="Dawson S.C."/>
        </authorList>
    </citation>
    <scope>NUCLEOTIDE SEQUENCE [LARGE SCALE GENOMIC DNA]</scope>
    <source>
        <strain evidence="8 9">NEG-M</strain>
    </source>
</reference>
<dbReference type="Pfam" id="PF06664">
    <property type="entry name" value="WLS-like_TM"/>
    <property type="match status" value="1"/>
</dbReference>
<evidence type="ECO:0000259" key="7">
    <source>
        <dbReference type="Pfam" id="PF06664"/>
    </source>
</evidence>
<accession>D2V431</accession>
<feature type="transmembrane region" description="Helical" evidence="6">
    <location>
        <begin position="445"/>
        <end position="467"/>
    </location>
</feature>
<feature type="domain" description="Wntless-like transmembrane" evidence="7">
    <location>
        <begin position="197"/>
        <end position="469"/>
    </location>
</feature>
<evidence type="ECO:0000256" key="4">
    <source>
        <dbReference type="ARBA" id="ARBA00023136"/>
    </source>
</evidence>
<dbReference type="PANTHER" id="PTHR31918">
    <property type="entry name" value="TRANSMEMBRANE PROTEIN 181"/>
    <property type="match status" value="1"/>
</dbReference>
<feature type="transmembrane region" description="Helical" evidence="6">
    <location>
        <begin position="21"/>
        <end position="44"/>
    </location>
</feature>
<dbReference type="GO" id="GO:0016020">
    <property type="term" value="C:membrane"/>
    <property type="evidence" value="ECO:0007669"/>
    <property type="project" value="UniProtKB-SubCell"/>
</dbReference>
<feature type="transmembrane region" description="Helical" evidence="6">
    <location>
        <begin position="305"/>
        <end position="325"/>
    </location>
</feature>
<dbReference type="InterPro" id="IPR047843">
    <property type="entry name" value="WLS-like_TM"/>
</dbReference>
<dbReference type="OMA" id="AKTEQKW"/>
<feature type="transmembrane region" description="Helical" evidence="6">
    <location>
        <begin position="240"/>
        <end position="257"/>
    </location>
</feature>
<proteinExistence type="predicted"/>
<feature type="region of interest" description="Disordered" evidence="5">
    <location>
        <begin position="507"/>
        <end position="529"/>
    </location>
</feature>
<evidence type="ECO:0000256" key="5">
    <source>
        <dbReference type="SAM" id="MobiDB-lite"/>
    </source>
</evidence>
<feature type="transmembrane region" description="Helical" evidence="6">
    <location>
        <begin position="417"/>
        <end position="439"/>
    </location>
</feature>
<evidence type="ECO:0000256" key="2">
    <source>
        <dbReference type="ARBA" id="ARBA00022692"/>
    </source>
</evidence>
<evidence type="ECO:0000313" key="8">
    <source>
        <dbReference type="EMBL" id="EFC48451.1"/>
    </source>
</evidence>
<evidence type="ECO:0000256" key="3">
    <source>
        <dbReference type="ARBA" id="ARBA00022989"/>
    </source>
</evidence>
<comment type="subcellular location">
    <subcellularLocation>
        <location evidence="1">Membrane</location>
        <topology evidence="1">Multi-pass membrane protein</topology>
    </subcellularLocation>
</comment>
<evidence type="ECO:0000313" key="9">
    <source>
        <dbReference type="Proteomes" id="UP000006671"/>
    </source>
</evidence>
<gene>
    <name evidence="8" type="ORF">NAEGRDRAFT_63577</name>
</gene>
<dbReference type="OrthoDB" id="28186at2759"/>
<dbReference type="InterPro" id="IPR040416">
    <property type="entry name" value="TMEM181"/>
</dbReference>
<feature type="transmembrane region" description="Helical" evidence="6">
    <location>
        <begin position="208"/>
        <end position="228"/>
    </location>
</feature>
<dbReference type="STRING" id="5762.D2V431"/>
<feature type="transmembrane region" description="Helical" evidence="6">
    <location>
        <begin position="345"/>
        <end position="366"/>
    </location>
</feature>
<dbReference type="RefSeq" id="XP_002681195.1">
    <property type="nucleotide sequence ID" value="XM_002681149.1"/>
</dbReference>
<dbReference type="PANTHER" id="PTHR31918:SF1">
    <property type="entry name" value="TRANSMEMBRANE PROTEIN 181"/>
    <property type="match status" value="1"/>
</dbReference>
<dbReference type="GO" id="GO:0015643">
    <property type="term" value="F:toxic substance binding"/>
    <property type="evidence" value="ECO:0007669"/>
    <property type="project" value="InterPro"/>
</dbReference>
<dbReference type="KEGG" id="ngr:NAEGRDRAFT_63577"/>
<keyword evidence="3 6" id="KW-1133">Transmembrane helix</keyword>
<dbReference type="InParanoid" id="D2V431"/>
<keyword evidence="2 6" id="KW-0812">Transmembrane</keyword>
<dbReference type="AlphaFoldDB" id="D2V431"/>
<organism evidence="9">
    <name type="scientific">Naegleria gruberi</name>
    <name type="common">Amoeba</name>
    <dbReference type="NCBI Taxonomy" id="5762"/>
    <lineage>
        <taxon>Eukaryota</taxon>
        <taxon>Discoba</taxon>
        <taxon>Heterolobosea</taxon>
        <taxon>Tetramitia</taxon>
        <taxon>Eutetramitia</taxon>
        <taxon>Vahlkampfiidae</taxon>
        <taxon>Naegleria</taxon>
    </lineage>
</organism>
<feature type="compositionally biased region" description="Acidic residues" evidence="5">
    <location>
        <begin position="513"/>
        <end position="523"/>
    </location>
</feature>
<evidence type="ECO:0000256" key="6">
    <source>
        <dbReference type="SAM" id="Phobius"/>
    </source>
</evidence>
<protein>
    <submittedName>
        <fullName evidence="8">Predicted protein</fullName>
    </submittedName>
</protein>